<dbReference type="FunFam" id="3.40.1380.20:FF:000001">
    <property type="entry name" value="Pyruvate kinase"/>
    <property type="match status" value="1"/>
</dbReference>
<dbReference type="GO" id="GO:0005524">
    <property type="term" value="F:ATP binding"/>
    <property type="evidence" value="ECO:0007669"/>
    <property type="project" value="UniProtKB-KW"/>
</dbReference>
<dbReference type="Pfam" id="PF00224">
    <property type="entry name" value="PK"/>
    <property type="match status" value="1"/>
</dbReference>
<evidence type="ECO:0000256" key="2">
    <source>
        <dbReference type="ARBA" id="ARBA00001958"/>
    </source>
</evidence>
<dbReference type="PROSITE" id="PS00110">
    <property type="entry name" value="PYRUVATE_KINASE"/>
    <property type="match status" value="1"/>
</dbReference>
<feature type="domain" description="Pyruvate kinase barrel" evidence="18">
    <location>
        <begin position="45"/>
        <end position="375"/>
    </location>
</feature>
<protein>
    <recommendedName>
        <fullName evidence="17">Pyruvate kinase</fullName>
        <ecNumber evidence="17">2.7.1.40</ecNumber>
    </recommendedName>
</protein>
<name>A0A6G5XGD3_LOCMI</name>
<comment type="function">
    <text evidence="16">Pyruvate kinase that catalyzes the conversion of phosphoenolpyruvate to pyruvate with the synthesis of ATP, and which plays a key role in glycolysis.</text>
</comment>
<evidence type="ECO:0000313" key="20">
    <source>
        <dbReference type="EMBL" id="QGW35746.1"/>
    </source>
</evidence>
<dbReference type="InterPro" id="IPR018209">
    <property type="entry name" value="Pyrv_Knase_AS"/>
</dbReference>
<dbReference type="GO" id="GO:0000287">
    <property type="term" value="F:magnesium ion binding"/>
    <property type="evidence" value="ECO:0007669"/>
    <property type="project" value="InterPro"/>
</dbReference>
<evidence type="ECO:0000256" key="5">
    <source>
        <dbReference type="ARBA" id="ARBA00011881"/>
    </source>
</evidence>
<dbReference type="CDD" id="cd00288">
    <property type="entry name" value="Pyruvate_Kinase"/>
    <property type="match status" value="1"/>
</dbReference>
<dbReference type="NCBIfam" id="NF004491">
    <property type="entry name" value="PRK05826.1"/>
    <property type="match status" value="1"/>
</dbReference>
<dbReference type="InterPro" id="IPR036918">
    <property type="entry name" value="Pyrv_Knase_C_sf"/>
</dbReference>
<feature type="domain" description="Pyruvate kinase C-terminal" evidence="19">
    <location>
        <begin position="411"/>
        <end position="527"/>
    </location>
</feature>
<comment type="pathway">
    <text evidence="3 17">Carbohydrate degradation; glycolysis; pyruvate from D-glyceraldehyde 3-phosphate: step 5/5.</text>
</comment>
<evidence type="ECO:0000256" key="14">
    <source>
        <dbReference type="ARBA" id="ARBA00023317"/>
    </source>
</evidence>
<dbReference type="GO" id="GO:0016301">
    <property type="term" value="F:kinase activity"/>
    <property type="evidence" value="ECO:0007669"/>
    <property type="project" value="UniProtKB-KW"/>
</dbReference>
<dbReference type="GO" id="GO:0004743">
    <property type="term" value="F:pyruvate kinase activity"/>
    <property type="evidence" value="ECO:0007669"/>
    <property type="project" value="UniProtKB-EC"/>
</dbReference>
<dbReference type="GO" id="GO:0030955">
    <property type="term" value="F:potassium ion binding"/>
    <property type="evidence" value="ECO:0007669"/>
    <property type="project" value="InterPro"/>
</dbReference>
<keyword evidence="6 17" id="KW-0808">Transferase</keyword>
<evidence type="ECO:0000256" key="6">
    <source>
        <dbReference type="ARBA" id="ARBA00022679"/>
    </source>
</evidence>
<evidence type="ECO:0000256" key="16">
    <source>
        <dbReference type="ARBA" id="ARBA00058419"/>
    </source>
</evidence>
<dbReference type="NCBIfam" id="TIGR01064">
    <property type="entry name" value="pyruv_kin"/>
    <property type="match status" value="1"/>
</dbReference>
<comment type="subunit">
    <text evidence="5">Homotetramer.</text>
</comment>
<evidence type="ECO:0000256" key="4">
    <source>
        <dbReference type="ARBA" id="ARBA00008663"/>
    </source>
</evidence>
<dbReference type="InterPro" id="IPR001697">
    <property type="entry name" value="Pyr_Knase"/>
</dbReference>
<dbReference type="Gene3D" id="3.20.20.60">
    <property type="entry name" value="Phosphoenolpyruvate-binding domains"/>
    <property type="match status" value="1"/>
</dbReference>
<dbReference type="InterPro" id="IPR011037">
    <property type="entry name" value="Pyrv_Knase-like_insert_dom_sf"/>
</dbReference>
<evidence type="ECO:0000256" key="15">
    <source>
        <dbReference type="ARBA" id="ARBA00048967"/>
    </source>
</evidence>
<dbReference type="AlphaFoldDB" id="A0A6G5XGD3"/>
<keyword evidence="12" id="KW-0630">Potassium</keyword>
<keyword evidence="10" id="KW-0067">ATP-binding</keyword>
<evidence type="ECO:0000256" key="17">
    <source>
        <dbReference type="RuleBase" id="RU000504"/>
    </source>
</evidence>
<dbReference type="SUPFAM" id="SSF52935">
    <property type="entry name" value="PK C-terminal domain-like"/>
    <property type="match status" value="1"/>
</dbReference>
<evidence type="ECO:0000256" key="8">
    <source>
        <dbReference type="ARBA" id="ARBA00022741"/>
    </source>
</evidence>
<dbReference type="FunFam" id="2.40.33.10:FF:000001">
    <property type="entry name" value="Pyruvate kinase"/>
    <property type="match status" value="1"/>
</dbReference>
<accession>A0A6G5XGD3</accession>
<evidence type="ECO:0000256" key="13">
    <source>
        <dbReference type="ARBA" id="ARBA00023152"/>
    </source>
</evidence>
<evidence type="ECO:0000256" key="7">
    <source>
        <dbReference type="ARBA" id="ARBA00022723"/>
    </source>
</evidence>
<dbReference type="FunFam" id="3.20.20.60:FF:000025">
    <property type="entry name" value="Pyruvate kinase"/>
    <property type="match status" value="1"/>
</dbReference>
<keyword evidence="13 17" id="KW-0324">Glycolysis</keyword>
<dbReference type="InterPro" id="IPR015793">
    <property type="entry name" value="Pyrv_Knase_brl"/>
</dbReference>
<dbReference type="SUPFAM" id="SSF50800">
    <property type="entry name" value="PK beta-barrel domain-like"/>
    <property type="match status" value="1"/>
</dbReference>
<dbReference type="Pfam" id="PF02887">
    <property type="entry name" value="PK_C"/>
    <property type="match status" value="1"/>
</dbReference>
<dbReference type="InterPro" id="IPR040442">
    <property type="entry name" value="Pyrv_kinase-like_dom_sf"/>
</dbReference>
<reference evidence="20" key="1">
    <citation type="submission" date="2019-02" db="EMBL/GenBank/DDBJ databases">
        <title>The glycerate-3-kinase induces the remolding of cell-wall structure and composition to promote the virulence of fungus (Metarhizium acridum) to locusts.</title>
        <authorList>
            <person name="Tong X."/>
        </authorList>
    </citation>
    <scope>NUCLEOTIDE SEQUENCE</scope>
</reference>
<evidence type="ECO:0000256" key="11">
    <source>
        <dbReference type="ARBA" id="ARBA00022842"/>
    </source>
</evidence>
<keyword evidence="14 20" id="KW-0670">Pyruvate</keyword>
<dbReference type="PRINTS" id="PR01050">
    <property type="entry name" value="PYRUVTKNASE"/>
</dbReference>
<dbReference type="Gene3D" id="2.40.33.10">
    <property type="entry name" value="PK beta-barrel domain-like"/>
    <property type="match status" value="1"/>
</dbReference>
<sequence>MEGEATGGGDEEGILPVQTKAAFADCILDHLTNLSVRSEIAIEKLTAIICTLGPASAQPAVLDEMLEAGMNIARLNFSHGSHEYHANTVKLVREAVARYSRRIGLRWPVAIALDTRGPEIRTGLLEGGASAELELVQGEKIKLTTNEAFAEASNIDSVYVDYTNITNVVKPGDRIYVDDGLLSLIVKQIEGNEVHCEIENGGKLGSRKGVNLPGVPVDLPGVSEKDTADLRFGVEQGVDMIFASFIRNAQTVQDVREVLGEDGKSILIISKIENQQGIDNVDEIIEASDGIMIARGDMGIEIPPQKVFLAQKAIIAKCNRIGKPVACATQMLESMTSHPRATRAESSDVANAILDGADLVMLSGESAKGKFPVVCVRTMAAICREAEAAVWSRQLCTELSFDIAPPTDPMHATALGAVEMARLCKAAMIVVLTVSGRSAHLVARYRPRCPIVTITRYAQVARQANLYRGIIPLIYQAQPKEDWIEDQNDRVDFAIDFGKQRGFVEEGSTVVVVAGWRPGSGYTNTIRLRYIITEDEEQAAIVSVSAEAEE</sequence>
<evidence type="ECO:0000259" key="18">
    <source>
        <dbReference type="Pfam" id="PF00224"/>
    </source>
</evidence>
<keyword evidence="9 17" id="KW-0418">Kinase</keyword>
<keyword evidence="8" id="KW-0547">Nucleotide-binding</keyword>
<comment type="catalytic activity">
    <reaction evidence="15">
        <text>pyruvate + ATP = phosphoenolpyruvate + ADP + H(+)</text>
        <dbReference type="Rhea" id="RHEA:18157"/>
        <dbReference type="ChEBI" id="CHEBI:15361"/>
        <dbReference type="ChEBI" id="CHEBI:15378"/>
        <dbReference type="ChEBI" id="CHEBI:30616"/>
        <dbReference type="ChEBI" id="CHEBI:58702"/>
        <dbReference type="ChEBI" id="CHEBI:456216"/>
        <dbReference type="EC" id="2.7.1.40"/>
    </reaction>
    <physiologicalReaction direction="right-to-left" evidence="15">
        <dbReference type="Rhea" id="RHEA:18159"/>
    </physiologicalReaction>
</comment>
<organism evidence="20">
    <name type="scientific">Locusta migratoria migratoria</name>
    <name type="common">Asiatic migratory locust</name>
    <dbReference type="NCBI Taxonomy" id="238695"/>
    <lineage>
        <taxon>Eukaryota</taxon>
        <taxon>Metazoa</taxon>
        <taxon>Ecdysozoa</taxon>
        <taxon>Arthropoda</taxon>
        <taxon>Hexapoda</taxon>
        <taxon>Insecta</taxon>
        <taxon>Pterygota</taxon>
        <taxon>Neoptera</taxon>
        <taxon>Polyneoptera</taxon>
        <taxon>Orthoptera</taxon>
        <taxon>Caelifera</taxon>
        <taxon>Acrididea</taxon>
        <taxon>Acridomorpha</taxon>
        <taxon>Acridoidea</taxon>
        <taxon>Acrididae</taxon>
        <taxon>Oedipodinae</taxon>
        <taxon>Locusta</taxon>
    </lineage>
</organism>
<dbReference type="SUPFAM" id="SSF51621">
    <property type="entry name" value="Phosphoenolpyruvate/pyruvate domain"/>
    <property type="match status" value="1"/>
</dbReference>
<evidence type="ECO:0000256" key="10">
    <source>
        <dbReference type="ARBA" id="ARBA00022840"/>
    </source>
</evidence>
<dbReference type="InterPro" id="IPR015795">
    <property type="entry name" value="Pyrv_Knase_C"/>
</dbReference>
<keyword evidence="7" id="KW-0479">Metal-binding</keyword>
<evidence type="ECO:0000256" key="1">
    <source>
        <dbReference type="ARBA" id="ARBA00001946"/>
    </source>
</evidence>
<dbReference type="Gene3D" id="3.40.1380.20">
    <property type="entry name" value="Pyruvate kinase, C-terminal domain"/>
    <property type="match status" value="1"/>
</dbReference>
<evidence type="ECO:0000256" key="12">
    <source>
        <dbReference type="ARBA" id="ARBA00022958"/>
    </source>
</evidence>
<evidence type="ECO:0000256" key="9">
    <source>
        <dbReference type="ARBA" id="ARBA00022777"/>
    </source>
</evidence>
<keyword evidence="11 17" id="KW-0460">Magnesium</keyword>
<evidence type="ECO:0000259" key="19">
    <source>
        <dbReference type="Pfam" id="PF02887"/>
    </source>
</evidence>
<comment type="cofactor">
    <cofactor evidence="1">
        <name>Mg(2+)</name>
        <dbReference type="ChEBI" id="CHEBI:18420"/>
    </cofactor>
</comment>
<dbReference type="InterPro" id="IPR015813">
    <property type="entry name" value="Pyrv/PenolPyrv_kinase-like_dom"/>
</dbReference>
<dbReference type="EC" id="2.7.1.40" evidence="17"/>
<comment type="similarity">
    <text evidence="4 17">Belongs to the pyruvate kinase family.</text>
</comment>
<proteinExistence type="evidence at transcript level"/>
<dbReference type="EMBL" id="MK577486">
    <property type="protein sequence ID" value="QGW35746.1"/>
    <property type="molecule type" value="mRNA"/>
</dbReference>
<evidence type="ECO:0000256" key="3">
    <source>
        <dbReference type="ARBA" id="ARBA00004997"/>
    </source>
</evidence>
<dbReference type="InterPro" id="IPR015806">
    <property type="entry name" value="Pyrv_Knase_insert_dom_sf"/>
</dbReference>
<dbReference type="UniPathway" id="UPA00109">
    <property type="reaction ID" value="UER00188"/>
</dbReference>
<dbReference type="NCBIfam" id="NF004978">
    <property type="entry name" value="PRK06354.1"/>
    <property type="match status" value="1"/>
</dbReference>
<dbReference type="PANTHER" id="PTHR11817">
    <property type="entry name" value="PYRUVATE KINASE"/>
    <property type="match status" value="1"/>
</dbReference>
<comment type="cofactor">
    <cofactor evidence="2">
        <name>K(+)</name>
        <dbReference type="ChEBI" id="CHEBI:29103"/>
    </cofactor>
</comment>